<organism evidence="3 4">
    <name type="scientific">Lichtheimia corymbifera JMRC:FSU:9682</name>
    <dbReference type="NCBI Taxonomy" id="1263082"/>
    <lineage>
        <taxon>Eukaryota</taxon>
        <taxon>Fungi</taxon>
        <taxon>Fungi incertae sedis</taxon>
        <taxon>Mucoromycota</taxon>
        <taxon>Mucoromycotina</taxon>
        <taxon>Mucoromycetes</taxon>
        <taxon>Mucorales</taxon>
        <taxon>Lichtheimiaceae</taxon>
        <taxon>Lichtheimia</taxon>
    </lineage>
</organism>
<sequence>MHFHSLALLATVCLVSITSRAAPLVIKRDNQQQQGGALTGLTSNALKVTGPTGPTTPITSPLNGAVTGALAAKGGVEAIIPANDKEGITLDKQATGAASGLTTYIDTLAGGGGGQKKEN</sequence>
<dbReference type="OrthoDB" id="2287006at2759"/>
<dbReference type="AlphaFoldDB" id="A0A068RQV6"/>
<feature type="signal peptide" evidence="2">
    <location>
        <begin position="1"/>
        <end position="21"/>
    </location>
</feature>
<evidence type="ECO:0000313" key="3">
    <source>
        <dbReference type="EMBL" id="CDH52404.1"/>
    </source>
</evidence>
<dbReference type="EMBL" id="CBTN010000013">
    <property type="protein sequence ID" value="CDH52404.1"/>
    <property type="molecule type" value="Genomic_DNA"/>
</dbReference>
<dbReference type="VEuPathDB" id="FungiDB:LCOR_03877.1"/>
<gene>
    <name evidence="3" type="ORF">LCOR_03877.1</name>
</gene>
<evidence type="ECO:0000313" key="4">
    <source>
        <dbReference type="Proteomes" id="UP000027586"/>
    </source>
</evidence>
<evidence type="ECO:0000256" key="1">
    <source>
        <dbReference type="SAM" id="MobiDB-lite"/>
    </source>
</evidence>
<feature type="chain" id="PRO_5001652649" evidence="2">
    <location>
        <begin position="22"/>
        <end position="119"/>
    </location>
</feature>
<feature type="region of interest" description="Disordered" evidence="1">
    <location>
        <begin position="31"/>
        <end position="61"/>
    </location>
</feature>
<protein>
    <submittedName>
        <fullName evidence="3">Uncharacterized protein</fullName>
    </submittedName>
</protein>
<name>A0A068RQV6_9FUNG</name>
<reference evidence="3" key="1">
    <citation type="submission" date="2013-08" db="EMBL/GenBank/DDBJ databases">
        <title>Gene expansion shapes genome architecture in the human pathogen Lichtheimia corymbifera: an evolutionary genomics analysis in the ancient terrestrial Mucorales (Mucoromycotina).</title>
        <authorList>
            <person name="Schwartze V.U."/>
            <person name="Winter S."/>
            <person name="Shelest E."/>
            <person name="Marcet-Houben M."/>
            <person name="Horn F."/>
            <person name="Wehner S."/>
            <person name="Hoffmann K."/>
            <person name="Riege K."/>
            <person name="Sammeth M."/>
            <person name="Nowrousian M."/>
            <person name="Valiante V."/>
            <person name="Linde J."/>
            <person name="Jacobsen I.D."/>
            <person name="Marz M."/>
            <person name="Brakhage A.A."/>
            <person name="Gabaldon T."/>
            <person name="Bocker S."/>
            <person name="Voigt K."/>
        </authorList>
    </citation>
    <scope>NUCLEOTIDE SEQUENCE [LARGE SCALE GENOMIC DNA]</scope>
    <source>
        <strain evidence="3">FSU 9682</strain>
    </source>
</reference>
<accession>A0A068RQV6</accession>
<proteinExistence type="predicted"/>
<evidence type="ECO:0000256" key="2">
    <source>
        <dbReference type="SAM" id="SignalP"/>
    </source>
</evidence>
<dbReference type="Proteomes" id="UP000027586">
    <property type="component" value="Unassembled WGS sequence"/>
</dbReference>
<keyword evidence="2" id="KW-0732">Signal</keyword>
<feature type="compositionally biased region" description="Low complexity" evidence="1">
    <location>
        <begin position="49"/>
        <end position="61"/>
    </location>
</feature>
<comment type="caution">
    <text evidence="3">The sequence shown here is derived from an EMBL/GenBank/DDBJ whole genome shotgun (WGS) entry which is preliminary data.</text>
</comment>
<keyword evidence="4" id="KW-1185">Reference proteome</keyword>